<proteinExistence type="predicted"/>
<dbReference type="EnsemblMetazoa" id="XM_020003013.1">
    <property type="protein sequence ID" value="XP_019858572.1"/>
    <property type="gene ID" value="LOC109586798"/>
</dbReference>
<dbReference type="RefSeq" id="XP_019858572.1">
    <property type="nucleotide sequence ID" value="XM_020003013.1"/>
</dbReference>
<sequence>MAACSFNNSIYDNSDDNQDNTFVLSTFLEVVEAIPLAKRWHFTPNASDMLQTAANVTRCMTDPENNHQLSAFCGALGGKLNLCFKCRHGKFDKDAMWGLYH</sequence>
<dbReference type="AlphaFoldDB" id="A0AAN0JNF7"/>
<accession>A0AAN0JNF7</accession>
<evidence type="ECO:0000313" key="2">
    <source>
        <dbReference type="Proteomes" id="UP000007879"/>
    </source>
</evidence>
<dbReference type="Proteomes" id="UP000007879">
    <property type="component" value="Unassembled WGS sequence"/>
</dbReference>
<evidence type="ECO:0000313" key="1">
    <source>
        <dbReference type="EnsemblMetazoa" id="XP_019858572.1"/>
    </source>
</evidence>
<dbReference type="KEGG" id="aqu:109586798"/>
<keyword evidence="2" id="KW-1185">Reference proteome</keyword>
<dbReference type="GeneID" id="109586798"/>
<name>A0AAN0JNF7_AMPQE</name>
<reference evidence="1" key="2">
    <citation type="submission" date="2024-06" db="UniProtKB">
        <authorList>
            <consortium name="EnsemblMetazoa"/>
        </authorList>
    </citation>
    <scope>IDENTIFICATION</scope>
</reference>
<organism evidence="1 2">
    <name type="scientific">Amphimedon queenslandica</name>
    <name type="common">Sponge</name>
    <dbReference type="NCBI Taxonomy" id="400682"/>
    <lineage>
        <taxon>Eukaryota</taxon>
        <taxon>Metazoa</taxon>
        <taxon>Porifera</taxon>
        <taxon>Demospongiae</taxon>
        <taxon>Heteroscleromorpha</taxon>
        <taxon>Haplosclerida</taxon>
        <taxon>Niphatidae</taxon>
        <taxon>Amphimedon</taxon>
    </lineage>
</organism>
<reference evidence="2" key="1">
    <citation type="journal article" date="2010" name="Nature">
        <title>The Amphimedon queenslandica genome and the evolution of animal complexity.</title>
        <authorList>
            <person name="Srivastava M."/>
            <person name="Simakov O."/>
            <person name="Chapman J."/>
            <person name="Fahey B."/>
            <person name="Gauthier M.E."/>
            <person name="Mitros T."/>
            <person name="Richards G.S."/>
            <person name="Conaco C."/>
            <person name="Dacre M."/>
            <person name="Hellsten U."/>
            <person name="Larroux C."/>
            <person name="Putnam N.H."/>
            <person name="Stanke M."/>
            <person name="Adamska M."/>
            <person name="Darling A."/>
            <person name="Degnan S.M."/>
            <person name="Oakley T.H."/>
            <person name="Plachetzki D.C."/>
            <person name="Zhai Y."/>
            <person name="Adamski M."/>
            <person name="Calcino A."/>
            <person name="Cummins S.F."/>
            <person name="Goodstein D.M."/>
            <person name="Harris C."/>
            <person name="Jackson D.J."/>
            <person name="Leys S.P."/>
            <person name="Shu S."/>
            <person name="Woodcroft B.J."/>
            <person name="Vervoort M."/>
            <person name="Kosik K.S."/>
            <person name="Manning G."/>
            <person name="Degnan B.M."/>
            <person name="Rokhsar D.S."/>
        </authorList>
    </citation>
    <scope>NUCLEOTIDE SEQUENCE [LARGE SCALE GENOMIC DNA]</scope>
</reference>
<protein>
    <submittedName>
        <fullName evidence="1">Uncharacterized protein</fullName>
    </submittedName>
</protein>